<reference evidence="8" key="1">
    <citation type="journal article" date="2012" name="Appl. Microbiol. Biotechnol.">
        <title>The complete genome sequence of Pantoea ananatis AJ13355, an organism with great biotechnological potential.</title>
        <authorList>
            <person name="Hara Y."/>
            <person name="Kadotani N."/>
            <person name="Izui H."/>
            <person name="Katashkina J.I."/>
            <person name="Kuvaeva T.M."/>
            <person name="Andreeva I.G."/>
            <person name="Golubeva L.I."/>
            <person name="Malko D.B."/>
            <person name="Makeev V.J."/>
            <person name="Mashko S.V."/>
            <person name="Kozlov Y.I."/>
        </authorList>
    </citation>
    <scope>NUCLEOTIDE SEQUENCE [LARGE SCALE GENOMIC DNA]</scope>
    <source>
        <strain evidence="8">AJ13355</strain>
    </source>
</reference>
<evidence type="ECO:0000256" key="1">
    <source>
        <dbReference type="ARBA" id="ARBA00009156"/>
    </source>
</evidence>
<dbReference type="InterPro" id="IPR018485">
    <property type="entry name" value="FGGY_C"/>
</dbReference>
<feature type="domain" description="Carbohydrate kinase FGGY N-terminal" evidence="5">
    <location>
        <begin position="10"/>
        <end position="250"/>
    </location>
</feature>
<comment type="similarity">
    <text evidence="1 4">Belongs to the FGGY kinase family.</text>
</comment>
<dbReference type="KEGG" id="paj:PAJ_3714"/>
<organism evidence="7 8">
    <name type="scientific">Pantoea ananatis (strain AJ13355)</name>
    <dbReference type="NCBI Taxonomy" id="932677"/>
    <lineage>
        <taxon>Bacteria</taxon>
        <taxon>Pseudomonadati</taxon>
        <taxon>Pseudomonadota</taxon>
        <taxon>Gammaproteobacteria</taxon>
        <taxon>Enterobacterales</taxon>
        <taxon>Erwiniaceae</taxon>
        <taxon>Pantoea</taxon>
    </lineage>
</organism>
<dbReference type="SUPFAM" id="SSF53067">
    <property type="entry name" value="Actin-like ATPase domain"/>
    <property type="match status" value="2"/>
</dbReference>
<dbReference type="InterPro" id="IPR000577">
    <property type="entry name" value="Carb_kinase_FGGY"/>
</dbReference>
<keyword evidence="2 4" id="KW-0808">Transferase</keyword>
<name>A0A0H3L779_PANAA</name>
<evidence type="ECO:0000256" key="4">
    <source>
        <dbReference type="RuleBase" id="RU003733"/>
    </source>
</evidence>
<keyword evidence="3 4" id="KW-0418">Kinase</keyword>
<accession>A0A0H3L779</accession>
<dbReference type="PIRSF" id="PIRSF000538">
    <property type="entry name" value="GlpK"/>
    <property type="match status" value="1"/>
</dbReference>
<dbReference type="CDD" id="cd00366">
    <property type="entry name" value="ASKHA_NBD_FGGY"/>
    <property type="match status" value="1"/>
</dbReference>
<dbReference type="Pfam" id="PF00370">
    <property type="entry name" value="FGGY_N"/>
    <property type="match status" value="1"/>
</dbReference>
<proteinExistence type="inferred from homology"/>
<evidence type="ECO:0000259" key="5">
    <source>
        <dbReference type="Pfam" id="PF00370"/>
    </source>
</evidence>
<evidence type="ECO:0000259" key="6">
    <source>
        <dbReference type="Pfam" id="PF02782"/>
    </source>
</evidence>
<dbReference type="PATRIC" id="fig|932677.3.peg.4285"/>
<sequence>MEVVAMDKAFLGIDAGSSGVKVCAFNFHGELLARASREVNIISETALSHEIAVEAYGLQVEDAIKEVTAQVKHIVSIGFSVACPTLVFLDKQGKPVCNAITYLDGRSDAFISQTLGEEKEYVRSLTHNSPGPSACWVGTLGWLQKEQPELMKKVHNVVLLNGYLALQLGARKTGIDPTQAAYSGAVVLSSAPKWSSDLLRFWQFDHNILPPIYPCTSVVGHISAVVSKRTGLMEGVPVILGSADTAAAAFSVGLIDGGTAFESTGTSGVITFCLETPNFDSRFMNRYHIVPNQWLAHGAMSTTGGTFGWLNHALWPEIQDISELENLAAMSAPGANGLIYLPYLAGERSPLWDTRASGAWLGLRLSHKRNDLIRAAMEGTAYGMKQILDIAYEKWGVRLDEILSVGGGSRNALWTQIKADILHIEYNLAQTSDAAAFGAAMTGATGAGFFCGINDPDLPILKTEEASFKPSEDKKLLALYRNHYRIYESLYPILKSTMHSLAGNKGTR</sequence>
<evidence type="ECO:0000313" key="7">
    <source>
        <dbReference type="EMBL" id="BAK13793.1"/>
    </source>
</evidence>
<dbReference type="GO" id="GO:0005975">
    <property type="term" value="P:carbohydrate metabolic process"/>
    <property type="evidence" value="ECO:0007669"/>
    <property type="project" value="InterPro"/>
</dbReference>
<dbReference type="GO" id="GO:0016773">
    <property type="term" value="F:phosphotransferase activity, alcohol group as acceptor"/>
    <property type="evidence" value="ECO:0007669"/>
    <property type="project" value="InterPro"/>
</dbReference>
<dbReference type="PROSITE" id="PS00445">
    <property type="entry name" value="FGGY_KINASES_2"/>
    <property type="match status" value="1"/>
</dbReference>
<dbReference type="Proteomes" id="UP000006690">
    <property type="component" value="Chromosome"/>
</dbReference>
<dbReference type="Pfam" id="PF02782">
    <property type="entry name" value="FGGY_C"/>
    <property type="match status" value="1"/>
</dbReference>
<dbReference type="InterPro" id="IPR043129">
    <property type="entry name" value="ATPase_NBD"/>
</dbReference>
<dbReference type="OrthoDB" id="9761504at2"/>
<dbReference type="GO" id="GO:0016301">
    <property type="term" value="F:kinase activity"/>
    <property type="evidence" value="ECO:0007669"/>
    <property type="project" value="UniProtKB-KW"/>
</dbReference>
<dbReference type="EMBL" id="AP012032">
    <property type="protein sequence ID" value="BAK13793.1"/>
    <property type="molecule type" value="Genomic_DNA"/>
</dbReference>
<dbReference type="InterPro" id="IPR050406">
    <property type="entry name" value="FGGY_Carb_Kinase"/>
</dbReference>
<dbReference type="InterPro" id="IPR018483">
    <property type="entry name" value="Carb_kinase_FGGY_CS"/>
</dbReference>
<evidence type="ECO:0000256" key="3">
    <source>
        <dbReference type="ARBA" id="ARBA00022777"/>
    </source>
</evidence>
<dbReference type="Gene3D" id="3.30.420.40">
    <property type="match status" value="2"/>
</dbReference>
<feature type="domain" description="Carbohydrate kinase FGGY C-terminal" evidence="6">
    <location>
        <begin position="263"/>
        <end position="445"/>
    </location>
</feature>
<dbReference type="AlphaFoldDB" id="A0A0H3L779"/>
<dbReference type="HOGENOM" id="CLU_009281_3_3_6"/>
<evidence type="ECO:0000313" key="8">
    <source>
        <dbReference type="Proteomes" id="UP000006690"/>
    </source>
</evidence>
<dbReference type="PANTHER" id="PTHR43095">
    <property type="entry name" value="SUGAR KINASE"/>
    <property type="match status" value="1"/>
</dbReference>
<dbReference type="eggNOG" id="COG1070">
    <property type="taxonomic scope" value="Bacteria"/>
</dbReference>
<evidence type="ECO:0000256" key="2">
    <source>
        <dbReference type="ARBA" id="ARBA00022679"/>
    </source>
</evidence>
<protein>
    <submittedName>
        <fullName evidence="7">Xylulose kinase XylB</fullName>
    </submittedName>
</protein>
<dbReference type="InterPro" id="IPR018484">
    <property type="entry name" value="FGGY_N"/>
</dbReference>
<gene>
    <name evidence="7" type="primary">xylB</name>
    <name evidence="7" type="ordered locus">PAJ_3714</name>
</gene>